<organism evidence="2">
    <name type="scientific">Arundo donax</name>
    <name type="common">Giant reed</name>
    <name type="synonym">Donax arundinaceus</name>
    <dbReference type="NCBI Taxonomy" id="35708"/>
    <lineage>
        <taxon>Eukaryota</taxon>
        <taxon>Viridiplantae</taxon>
        <taxon>Streptophyta</taxon>
        <taxon>Embryophyta</taxon>
        <taxon>Tracheophyta</taxon>
        <taxon>Spermatophyta</taxon>
        <taxon>Magnoliopsida</taxon>
        <taxon>Liliopsida</taxon>
        <taxon>Poales</taxon>
        <taxon>Poaceae</taxon>
        <taxon>PACMAD clade</taxon>
        <taxon>Arundinoideae</taxon>
        <taxon>Arundineae</taxon>
        <taxon>Arundo</taxon>
    </lineage>
</organism>
<sequence>MNAGMQGTRVQQPPPSPHQGWATGNAYAGMNCPQVNISYPTYTLF</sequence>
<protein>
    <submittedName>
        <fullName evidence="2">Uncharacterized protein</fullName>
    </submittedName>
</protein>
<evidence type="ECO:0000313" key="2">
    <source>
        <dbReference type="EMBL" id="JAD65658.1"/>
    </source>
</evidence>
<evidence type="ECO:0000256" key="1">
    <source>
        <dbReference type="SAM" id="MobiDB-lite"/>
    </source>
</evidence>
<proteinExistence type="predicted"/>
<dbReference type="AlphaFoldDB" id="A0A0A9BTZ9"/>
<accession>A0A0A9BTZ9</accession>
<name>A0A0A9BTZ9_ARUDO</name>
<dbReference type="EMBL" id="GBRH01232237">
    <property type="protein sequence ID" value="JAD65658.1"/>
    <property type="molecule type" value="Transcribed_RNA"/>
</dbReference>
<feature type="region of interest" description="Disordered" evidence="1">
    <location>
        <begin position="1"/>
        <end position="25"/>
    </location>
</feature>
<reference evidence="2" key="1">
    <citation type="submission" date="2014-09" db="EMBL/GenBank/DDBJ databases">
        <authorList>
            <person name="Magalhaes I.L.F."/>
            <person name="Oliveira U."/>
            <person name="Santos F.R."/>
            <person name="Vidigal T.H.D.A."/>
            <person name="Brescovit A.D."/>
            <person name="Santos A.J."/>
        </authorList>
    </citation>
    <scope>NUCLEOTIDE SEQUENCE</scope>
    <source>
        <tissue evidence="2">Shoot tissue taken approximately 20 cm above the soil surface</tissue>
    </source>
</reference>
<reference evidence="2" key="2">
    <citation type="journal article" date="2015" name="Data Brief">
        <title>Shoot transcriptome of the giant reed, Arundo donax.</title>
        <authorList>
            <person name="Barrero R.A."/>
            <person name="Guerrero F.D."/>
            <person name="Moolhuijzen P."/>
            <person name="Goolsby J.A."/>
            <person name="Tidwell J."/>
            <person name="Bellgard S.E."/>
            <person name="Bellgard M.I."/>
        </authorList>
    </citation>
    <scope>NUCLEOTIDE SEQUENCE</scope>
    <source>
        <tissue evidence="2">Shoot tissue taken approximately 20 cm above the soil surface</tissue>
    </source>
</reference>